<evidence type="ECO:0000256" key="4">
    <source>
        <dbReference type="ARBA" id="ARBA00022989"/>
    </source>
</evidence>
<evidence type="ECO:0000256" key="1">
    <source>
        <dbReference type="ARBA" id="ARBA00004127"/>
    </source>
</evidence>
<keyword evidence="4 6" id="KW-1133">Transmembrane helix</keyword>
<proteinExistence type="inferred from homology"/>
<protein>
    <submittedName>
        <fullName evidence="9">DNA damage-regulated autophagy modulator protein 2</fullName>
    </submittedName>
</protein>
<evidence type="ECO:0000256" key="3">
    <source>
        <dbReference type="ARBA" id="ARBA00022692"/>
    </source>
</evidence>
<dbReference type="InterPro" id="IPR019402">
    <property type="entry name" value="CWH43_N"/>
</dbReference>
<accession>A0A7E4VN14</accession>
<dbReference type="InterPro" id="IPR050911">
    <property type="entry name" value="DRAM/TMEM150_Autophagy_Mod"/>
</dbReference>
<organism evidence="8 9">
    <name type="scientific">Panagrellus redivivus</name>
    <name type="common">Microworm</name>
    <dbReference type="NCBI Taxonomy" id="6233"/>
    <lineage>
        <taxon>Eukaryota</taxon>
        <taxon>Metazoa</taxon>
        <taxon>Ecdysozoa</taxon>
        <taxon>Nematoda</taxon>
        <taxon>Chromadorea</taxon>
        <taxon>Rhabditida</taxon>
        <taxon>Tylenchina</taxon>
        <taxon>Panagrolaimomorpha</taxon>
        <taxon>Panagrolaimoidea</taxon>
        <taxon>Panagrolaimidae</taxon>
        <taxon>Panagrellus</taxon>
    </lineage>
</organism>
<comment type="similarity">
    <text evidence="2">Belongs to the DRAM/TMEM150 family.</text>
</comment>
<keyword evidence="5 6" id="KW-0472">Membrane</keyword>
<keyword evidence="3 6" id="KW-0812">Transmembrane</keyword>
<feature type="domain" description="CWH43-like N-terminal" evidence="7">
    <location>
        <begin position="6"/>
        <end position="237"/>
    </location>
</feature>
<dbReference type="Proteomes" id="UP000492821">
    <property type="component" value="Unassembled WGS sequence"/>
</dbReference>
<evidence type="ECO:0000259" key="7">
    <source>
        <dbReference type="Pfam" id="PF10277"/>
    </source>
</evidence>
<feature type="transmembrane region" description="Helical" evidence="6">
    <location>
        <begin position="53"/>
        <end position="71"/>
    </location>
</feature>
<feature type="transmembrane region" description="Helical" evidence="6">
    <location>
        <begin position="218"/>
        <end position="235"/>
    </location>
</feature>
<feature type="transmembrane region" description="Helical" evidence="6">
    <location>
        <begin position="160"/>
        <end position="182"/>
    </location>
</feature>
<dbReference type="AlphaFoldDB" id="A0A7E4VN14"/>
<dbReference type="GO" id="GO:0012505">
    <property type="term" value="C:endomembrane system"/>
    <property type="evidence" value="ECO:0007669"/>
    <property type="project" value="UniProtKB-SubCell"/>
</dbReference>
<name>A0A7E4VN14_PANRE</name>
<dbReference type="Pfam" id="PF10277">
    <property type="entry name" value="Frag1"/>
    <property type="match status" value="1"/>
</dbReference>
<evidence type="ECO:0000256" key="5">
    <source>
        <dbReference type="ARBA" id="ARBA00023136"/>
    </source>
</evidence>
<evidence type="ECO:0000256" key="2">
    <source>
        <dbReference type="ARBA" id="ARBA00006565"/>
    </source>
</evidence>
<evidence type="ECO:0000313" key="9">
    <source>
        <dbReference type="WBParaSite" id="Pan_g22535.t1"/>
    </source>
</evidence>
<dbReference type="PANTHER" id="PTHR21324">
    <property type="entry name" value="FASTING-INDUCIBLE INTEGRAL MEMBRANE PROTEIN TM6P1-RELATED"/>
    <property type="match status" value="1"/>
</dbReference>
<feature type="transmembrane region" description="Helical" evidence="6">
    <location>
        <begin position="92"/>
        <end position="114"/>
    </location>
</feature>
<feature type="transmembrane region" description="Helical" evidence="6">
    <location>
        <begin position="7"/>
        <end position="33"/>
    </location>
</feature>
<evidence type="ECO:0000313" key="8">
    <source>
        <dbReference type="Proteomes" id="UP000492821"/>
    </source>
</evidence>
<keyword evidence="8" id="KW-1185">Reference proteome</keyword>
<dbReference type="PANTHER" id="PTHR21324:SF2">
    <property type="entry name" value="EG:22E5.9 PROTEIN"/>
    <property type="match status" value="1"/>
</dbReference>
<reference evidence="9" key="2">
    <citation type="submission" date="2020-10" db="UniProtKB">
        <authorList>
            <consortium name="WormBaseParasite"/>
        </authorList>
    </citation>
    <scope>IDENTIFICATION</scope>
</reference>
<feature type="transmembrane region" description="Helical" evidence="6">
    <location>
        <begin position="120"/>
        <end position="140"/>
    </location>
</feature>
<dbReference type="WBParaSite" id="Pan_g22535.t1">
    <property type="protein sequence ID" value="Pan_g22535.t1"/>
    <property type="gene ID" value="Pan_g22535"/>
</dbReference>
<sequence length="339" mass="37800">MGLSKVWVIPLLTFVFSSSAFLASYFIAVHLNHVNEFWPYISDSGTTPPESCIFGQLLNLSALFLACSVYLRHRQIVEFYWHQHQQEGKWRSISCFLLFVGYASALGVSIVGNFQENNVIIVHYTGALLAFGCGLVYAWAQTVFSYRMNPKLAKPVVSHFRLLLCIVSTFFFVTMIVFGPILGQAPDNVIGGGASKLYHWTGSEPNYVEHMIGTCSEWILAICFQVYILSFAIELRHAYCHAPKLRLVAYYCDGMAPSESAISVTSGNAISCCAGSMSKNRAKLDREIRPTFNIEMAGLEESFKRIPDTDGMPLGLDAADFVNPARQTAFDKSVHCMKF</sequence>
<evidence type="ECO:0000256" key="6">
    <source>
        <dbReference type="SAM" id="Phobius"/>
    </source>
</evidence>
<reference evidence="8" key="1">
    <citation type="journal article" date="2013" name="Genetics">
        <title>The draft genome and transcriptome of Panagrellus redivivus are shaped by the harsh demands of a free-living lifestyle.</title>
        <authorList>
            <person name="Srinivasan J."/>
            <person name="Dillman A.R."/>
            <person name="Macchietto M.G."/>
            <person name="Heikkinen L."/>
            <person name="Lakso M."/>
            <person name="Fracchia K.M."/>
            <person name="Antoshechkin I."/>
            <person name="Mortazavi A."/>
            <person name="Wong G."/>
            <person name="Sternberg P.W."/>
        </authorList>
    </citation>
    <scope>NUCLEOTIDE SEQUENCE [LARGE SCALE GENOMIC DNA]</scope>
    <source>
        <strain evidence="8">MT8872</strain>
    </source>
</reference>
<comment type="subcellular location">
    <subcellularLocation>
        <location evidence="1">Endomembrane system</location>
        <topology evidence="1">Multi-pass membrane protein</topology>
    </subcellularLocation>
</comment>